<evidence type="ECO:0008006" key="3">
    <source>
        <dbReference type="Google" id="ProtNLM"/>
    </source>
</evidence>
<evidence type="ECO:0000313" key="2">
    <source>
        <dbReference type="Proteomes" id="UP001339883"/>
    </source>
</evidence>
<dbReference type="RefSeq" id="WP_195771050.1">
    <property type="nucleotide sequence ID" value="NZ_VTDN01000001.1"/>
</dbReference>
<dbReference type="Proteomes" id="UP001339883">
    <property type="component" value="Unassembled WGS sequence"/>
</dbReference>
<proteinExistence type="predicted"/>
<reference evidence="1 2" key="1">
    <citation type="submission" date="2019-08" db="EMBL/GenBank/DDBJ databases">
        <title>Five species of Acinetobacter isolated from floral nectar and animal pollinators.</title>
        <authorList>
            <person name="Hendry T.A."/>
        </authorList>
    </citation>
    <scope>NUCLEOTIDE SEQUENCE [LARGE SCALE GENOMIC DNA]</scope>
    <source>
        <strain evidence="1 2">MD18.27</strain>
    </source>
</reference>
<dbReference type="EMBL" id="VTDN01000001">
    <property type="protein sequence ID" value="MEB5475591.1"/>
    <property type="molecule type" value="Genomic_DNA"/>
</dbReference>
<comment type="caution">
    <text evidence="1">The sequence shown here is derived from an EMBL/GenBank/DDBJ whole genome shotgun (WGS) entry which is preliminary data.</text>
</comment>
<organism evidence="1 2">
    <name type="scientific">Acinetobacter pollinis</name>
    <dbReference type="NCBI Taxonomy" id="2605270"/>
    <lineage>
        <taxon>Bacteria</taxon>
        <taxon>Pseudomonadati</taxon>
        <taxon>Pseudomonadota</taxon>
        <taxon>Gammaproteobacteria</taxon>
        <taxon>Moraxellales</taxon>
        <taxon>Moraxellaceae</taxon>
        <taxon>Acinetobacter</taxon>
    </lineage>
</organism>
<keyword evidence="2" id="KW-1185">Reference proteome</keyword>
<sequence length="119" mass="14063">MNLEFTHKPNYFLYAQLLIRHIEDQLNKDKTLHQIRISFEKLKHIFQEDTAATSTNLDSILHIASEYKIETLSGDERIIQKYAIDVEDKELILNIPESVIQSWIDEKKPILFPNSMDYD</sequence>
<gene>
    <name evidence="1" type="ORF">I2F25_00740</name>
</gene>
<protein>
    <recommendedName>
        <fullName evidence="3">PIN domain-containing protein</fullName>
    </recommendedName>
</protein>
<evidence type="ECO:0000313" key="1">
    <source>
        <dbReference type="EMBL" id="MEB5475591.1"/>
    </source>
</evidence>
<accession>A0ABU6DP07</accession>
<name>A0ABU6DP07_9GAMM</name>